<dbReference type="InterPro" id="IPR029058">
    <property type="entry name" value="AB_hydrolase_fold"/>
</dbReference>
<dbReference type="InterPro" id="IPR022742">
    <property type="entry name" value="Hydrolase_4"/>
</dbReference>
<comment type="caution">
    <text evidence="2">The sequence shown here is derived from an EMBL/GenBank/DDBJ whole genome shotgun (WGS) entry which is preliminary data.</text>
</comment>
<gene>
    <name evidence="2" type="ORF">QLQ83_10170</name>
</gene>
<protein>
    <submittedName>
        <fullName evidence="2">Alpha/beta hydrolase</fullName>
    </submittedName>
</protein>
<dbReference type="EMBL" id="JASCQP010000026">
    <property type="protein sequence ID" value="MDI5891464.1"/>
    <property type="molecule type" value="Genomic_DNA"/>
</dbReference>
<name>A0ABT6UZT2_9GAMM</name>
<dbReference type="PANTHER" id="PTHR12277:SF81">
    <property type="entry name" value="PROTEIN ABHD13"/>
    <property type="match status" value="1"/>
</dbReference>
<keyword evidence="3" id="KW-1185">Reference proteome</keyword>
<dbReference type="Proteomes" id="UP001225957">
    <property type="component" value="Unassembled WGS sequence"/>
</dbReference>
<evidence type="ECO:0000313" key="2">
    <source>
        <dbReference type="EMBL" id="MDI5891464.1"/>
    </source>
</evidence>
<evidence type="ECO:0000259" key="1">
    <source>
        <dbReference type="Pfam" id="PF12146"/>
    </source>
</evidence>
<dbReference type="SUPFAM" id="SSF53474">
    <property type="entry name" value="alpha/beta-Hydrolases"/>
    <property type="match status" value="1"/>
</dbReference>
<proteinExistence type="predicted"/>
<accession>A0ABT6UZT2</accession>
<evidence type="ECO:0000313" key="3">
    <source>
        <dbReference type="Proteomes" id="UP001225957"/>
    </source>
</evidence>
<dbReference type="Gene3D" id="3.40.50.1820">
    <property type="entry name" value="alpha/beta hydrolase"/>
    <property type="match status" value="1"/>
</dbReference>
<keyword evidence="2" id="KW-0378">Hydrolase</keyword>
<reference evidence="2 3" key="1">
    <citation type="submission" date="2023-04" db="EMBL/GenBank/DDBJ databases">
        <title>Halomonas strains isolated from rhizosphere soil.</title>
        <authorList>
            <person name="Xu L."/>
            <person name="Sun J.-Q."/>
        </authorList>
    </citation>
    <scope>NUCLEOTIDE SEQUENCE [LARGE SCALE GENOMIC DNA]</scope>
    <source>
        <strain evidence="2 3">LR5S20</strain>
    </source>
</reference>
<dbReference type="GO" id="GO:0016787">
    <property type="term" value="F:hydrolase activity"/>
    <property type="evidence" value="ECO:0007669"/>
    <property type="project" value="UniProtKB-KW"/>
</dbReference>
<dbReference type="RefSeq" id="WP_282735414.1">
    <property type="nucleotide sequence ID" value="NZ_JASCQP010000026.1"/>
</dbReference>
<organism evidence="2 3">
    <name type="scientific">Halomonas rhizosphaerae</name>
    <dbReference type="NCBI Taxonomy" id="3043296"/>
    <lineage>
        <taxon>Bacteria</taxon>
        <taxon>Pseudomonadati</taxon>
        <taxon>Pseudomonadota</taxon>
        <taxon>Gammaproteobacteria</taxon>
        <taxon>Oceanospirillales</taxon>
        <taxon>Halomonadaceae</taxon>
        <taxon>Halomonas</taxon>
    </lineage>
</organism>
<sequence length="287" mass="31388">MSDFHPLFRLFLWLLLAYAMLVMVACAFQGRLLYLPHVGGREYLATPQDLGLEYEPVTLRTGDGLGLDAWWVPARASRGGLLFLHGNAGNISHRLDSIEQFHRLGLSVLILDYRGYGRSEGGPSEAGTAHDARAGWRWLRETAGLPPGEIVLFGRSLGAAVAANLARELKGEARPAALILESPFRSVPELAQRLYPIPILPARWLSRFNYDTAAYVAQSEAPVLVIHSREDDIIPFAEGEAVHAAAPEPKRMLVIGGSHNTGFLESERVYLAGIEAFLVEVAGFPAP</sequence>
<feature type="domain" description="Serine aminopeptidase S33" evidence="1">
    <location>
        <begin position="77"/>
        <end position="208"/>
    </location>
</feature>
<dbReference type="PANTHER" id="PTHR12277">
    <property type="entry name" value="ALPHA/BETA HYDROLASE DOMAIN-CONTAINING PROTEIN"/>
    <property type="match status" value="1"/>
</dbReference>
<dbReference type="Pfam" id="PF12146">
    <property type="entry name" value="Hydrolase_4"/>
    <property type="match status" value="1"/>
</dbReference>